<keyword evidence="4" id="KW-1185">Reference proteome</keyword>
<evidence type="ECO:0000256" key="2">
    <source>
        <dbReference type="SAM" id="MobiDB-lite"/>
    </source>
</evidence>
<dbReference type="Pfam" id="PF13679">
    <property type="entry name" value="Methyltransf_32"/>
    <property type="match status" value="1"/>
</dbReference>
<dbReference type="InterPro" id="IPR025714">
    <property type="entry name" value="Methyltranfer_dom"/>
</dbReference>
<feature type="compositionally biased region" description="Polar residues" evidence="2">
    <location>
        <begin position="301"/>
        <end position="419"/>
    </location>
</feature>
<dbReference type="Gene3D" id="3.40.50.150">
    <property type="entry name" value="Vaccinia Virus protein VP39"/>
    <property type="match status" value="1"/>
</dbReference>
<dbReference type="SUPFAM" id="SSF47616">
    <property type="entry name" value="GST C-terminal domain-like"/>
    <property type="match status" value="1"/>
</dbReference>
<evidence type="ECO:0000259" key="3">
    <source>
        <dbReference type="Pfam" id="PF13679"/>
    </source>
</evidence>
<evidence type="ECO:0000313" key="4">
    <source>
        <dbReference type="Proteomes" id="UP000829999"/>
    </source>
</evidence>
<dbReference type="FunFam" id="3.40.50.150:FF:000725">
    <property type="entry name" value="Glutathione S-transferase, C-terminal domain-containing"/>
    <property type="match status" value="1"/>
</dbReference>
<feature type="compositionally biased region" description="Basic and acidic residues" evidence="2">
    <location>
        <begin position="420"/>
        <end position="430"/>
    </location>
</feature>
<dbReference type="GO" id="GO:0005737">
    <property type="term" value="C:cytoplasm"/>
    <property type="evidence" value="ECO:0007669"/>
    <property type="project" value="TreeGrafter"/>
</dbReference>
<dbReference type="PANTHER" id="PTHR13369">
    <property type="match status" value="1"/>
</dbReference>
<dbReference type="Proteomes" id="UP000829999">
    <property type="component" value="Chromosome 5"/>
</dbReference>
<dbReference type="RefSeq" id="XP_050549710.1">
    <property type="nucleotide sequence ID" value="XM_050693753.1"/>
</dbReference>
<feature type="domain" description="Methyltransferase" evidence="3">
    <location>
        <begin position="637"/>
        <end position="755"/>
    </location>
</feature>
<dbReference type="GeneID" id="118271697"/>
<gene>
    <name evidence="5" type="primary">LOC118271697</name>
</gene>
<proteinExistence type="inferred from homology"/>
<evidence type="ECO:0000256" key="1">
    <source>
        <dbReference type="ARBA" id="ARBA00008797"/>
    </source>
</evidence>
<dbReference type="OrthoDB" id="206598at2759"/>
<dbReference type="SUPFAM" id="SSF53335">
    <property type="entry name" value="S-adenosyl-L-methionine-dependent methyltransferases"/>
    <property type="match status" value="1"/>
</dbReference>
<feature type="compositionally biased region" description="Low complexity" evidence="2">
    <location>
        <begin position="224"/>
        <end position="245"/>
    </location>
</feature>
<dbReference type="PANTHER" id="PTHR13369:SF0">
    <property type="entry name" value="GLUTATHIONE S-TRANSFERASE C-TERMINAL DOMAIN-CONTAINING PROTEIN"/>
    <property type="match status" value="1"/>
</dbReference>
<sequence length="843" mass="94042">MVGITFRKKTYVTVHLETYSFYKEYQETHKMKVPMETFIAFCVFKYCPSDSIILRFVPVKPTPEQVKAAVILSEENLVYMINDYEVPWPVAMCVYPVIMNDDLIVTGLCAVARHITAYRICGRIPEEHEEGLLGFRHSCLQAPNEVSIWTKFCEIDMIKAMQEITNAVELKELPKHLVRFEHHLRKPVRVHNIYKVARNIKKESLKAEQQAGGKSTDGQEASGASDPQPSTSSAPPASSSGSLQSVKEEETVEKPDKDEQQPIAEQSVVNEEQKAVAPSVDAELSTQVNKADVIKQEGDVNDQQQIAEQKTSTEQPANAGQQASTEQPANAGQQASTEQPANAGQQATSTEQPSNAEKQANTGQQASTEQPANAEQLASTEQPSNAEKQANTGQPANAEQQASAEQPANAEKQANTNQTESDKANSEKSNAELQALADKQTPKESGEGTSAAPRTSKPRKWKSLRKRECIIESTTKIEDLQVSHQFAEGPFLTLADLVLLPSYHVIIHTIGEQRFESLLPTTYKWYKKVMSLQKVQDTFVCYMDKFDIKLNTSENISLPTSEDVSLYKTDPKRHNPRKRIYTREEDIEAALSFVKEGMELPISENNYERAFEWKDIPEYASPYAGFLPDTRAERKSQQLENLVLAVLKMATDGDVIVDFCCGGGHLGILLAYLLPRCTIIFLENKVQSLVTARQRIQKLRINNVFYFQCNLDFFIGEFDIGVGLHACGIATDLILDKCVQAKAKFVLSPCCYGSLHYTNRLIYPRSQAFSSVPILKYLCLAHAADQTHKEHPLAVRGARCMGIIDSDRGRLAEEMGYKVTLMKLKPPTCTPKNDLLIGIPPEE</sequence>
<feature type="region of interest" description="Disordered" evidence="2">
    <location>
        <begin position="204"/>
        <end position="463"/>
    </location>
</feature>
<name>A0A9R0EVH2_SPOFR</name>
<dbReference type="AlphaFoldDB" id="A0A9R0EVH2"/>
<reference evidence="5" key="1">
    <citation type="submission" date="2025-08" db="UniProtKB">
        <authorList>
            <consortium name="RefSeq"/>
        </authorList>
    </citation>
    <scope>IDENTIFICATION</scope>
    <source>
        <tissue evidence="5">Whole larval tissue</tissue>
    </source>
</reference>
<accession>A0A9R0EVH2</accession>
<dbReference type="InterPro" id="IPR036282">
    <property type="entry name" value="Glutathione-S-Trfase_C_sf"/>
</dbReference>
<evidence type="ECO:0000313" key="5">
    <source>
        <dbReference type="RefSeq" id="XP_050549710.1"/>
    </source>
</evidence>
<feature type="compositionally biased region" description="Basic and acidic residues" evidence="2">
    <location>
        <begin position="246"/>
        <end position="260"/>
    </location>
</feature>
<organism evidence="4 5">
    <name type="scientific">Spodoptera frugiperda</name>
    <name type="common">Fall armyworm</name>
    <dbReference type="NCBI Taxonomy" id="7108"/>
    <lineage>
        <taxon>Eukaryota</taxon>
        <taxon>Metazoa</taxon>
        <taxon>Ecdysozoa</taxon>
        <taxon>Arthropoda</taxon>
        <taxon>Hexapoda</taxon>
        <taxon>Insecta</taxon>
        <taxon>Pterygota</taxon>
        <taxon>Neoptera</taxon>
        <taxon>Endopterygota</taxon>
        <taxon>Lepidoptera</taxon>
        <taxon>Glossata</taxon>
        <taxon>Ditrysia</taxon>
        <taxon>Noctuoidea</taxon>
        <taxon>Noctuidae</taxon>
        <taxon>Amphipyrinae</taxon>
        <taxon>Spodoptera</taxon>
    </lineage>
</organism>
<comment type="similarity">
    <text evidence="1">Belongs to the GSTCD family.</text>
</comment>
<protein>
    <submittedName>
        <fullName evidence="5">Glutathione S-transferase C-terminal domain-containing protein homolog</fullName>
    </submittedName>
</protein>
<dbReference type="InterPro" id="IPR029063">
    <property type="entry name" value="SAM-dependent_MTases_sf"/>
</dbReference>